<keyword evidence="1" id="KW-0472">Membrane</keyword>
<dbReference type="RefSeq" id="WP_231418468.1">
    <property type="nucleotide sequence ID" value="NZ_CP126446.1"/>
</dbReference>
<keyword evidence="3" id="KW-1185">Reference proteome</keyword>
<organism evidence="2 3">
    <name type="scientific">Pontibacillus chungwhensis</name>
    <dbReference type="NCBI Taxonomy" id="265426"/>
    <lineage>
        <taxon>Bacteria</taxon>
        <taxon>Bacillati</taxon>
        <taxon>Bacillota</taxon>
        <taxon>Bacilli</taxon>
        <taxon>Bacillales</taxon>
        <taxon>Bacillaceae</taxon>
        <taxon>Pontibacillus</taxon>
    </lineage>
</organism>
<accession>A0ABY8V4D5</accession>
<name>A0ABY8V4D5_9BACI</name>
<evidence type="ECO:0000313" key="2">
    <source>
        <dbReference type="EMBL" id="WIF98696.1"/>
    </source>
</evidence>
<keyword evidence="1" id="KW-1133">Transmembrane helix</keyword>
<evidence type="ECO:0000256" key="1">
    <source>
        <dbReference type="SAM" id="Phobius"/>
    </source>
</evidence>
<evidence type="ECO:0000313" key="3">
    <source>
        <dbReference type="Proteomes" id="UP001236652"/>
    </source>
</evidence>
<reference evidence="2 3" key="1">
    <citation type="submission" date="2023-05" db="EMBL/GenBank/DDBJ databases">
        <title>Comparative genomics reveals the evidence of polycyclic aromatic hydrocarbons degradation in moderately halophilic genus Pontibacillus.</title>
        <authorList>
            <person name="Yang H."/>
            <person name="Qian Z."/>
        </authorList>
    </citation>
    <scope>NUCLEOTIDE SEQUENCE [LARGE SCALE GENOMIC DNA]</scope>
    <source>
        <strain evidence="3">HN14</strain>
    </source>
</reference>
<sequence length="66" mass="7986">MKNIHVFYIKLLFTAALIYYFVHYLITGEGGLLNLLLPFVYITWVGSDYLKHRKHNTWQERYTFKS</sequence>
<proteinExistence type="predicted"/>
<protein>
    <submittedName>
        <fullName evidence="2">Uncharacterized protein</fullName>
    </submittedName>
</protein>
<feature type="transmembrane region" description="Helical" evidence="1">
    <location>
        <begin position="7"/>
        <end position="26"/>
    </location>
</feature>
<gene>
    <name evidence="2" type="ORF">QNI29_03325</name>
</gene>
<dbReference type="EMBL" id="CP126446">
    <property type="protein sequence ID" value="WIF98696.1"/>
    <property type="molecule type" value="Genomic_DNA"/>
</dbReference>
<feature type="transmembrane region" description="Helical" evidence="1">
    <location>
        <begin position="32"/>
        <end position="50"/>
    </location>
</feature>
<dbReference type="Proteomes" id="UP001236652">
    <property type="component" value="Chromosome"/>
</dbReference>
<keyword evidence="1" id="KW-0812">Transmembrane</keyword>